<evidence type="ECO:0000256" key="1">
    <source>
        <dbReference type="ARBA" id="ARBA00022553"/>
    </source>
</evidence>
<dbReference type="PANTHER" id="PTHR43214:SF41">
    <property type="entry name" value="NITRATE_NITRITE RESPONSE REGULATOR PROTEIN NARP"/>
    <property type="match status" value="1"/>
</dbReference>
<dbReference type="AlphaFoldDB" id="A0A1I1NPA4"/>
<dbReference type="RefSeq" id="WP_091874965.1">
    <property type="nucleotide sequence ID" value="NZ_FOLD01000013.1"/>
</dbReference>
<dbReference type="PANTHER" id="PTHR43214">
    <property type="entry name" value="TWO-COMPONENT RESPONSE REGULATOR"/>
    <property type="match status" value="1"/>
</dbReference>
<dbReference type="GO" id="GO:0006355">
    <property type="term" value="P:regulation of DNA-templated transcription"/>
    <property type="evidence" value="ECO:0007669"/>
    <property type="project" value="InterPro"/>
</dbReference>
<dbReference type="SUPFAM" id="SSF52172">
    <property type="entry name" value="CheY-like"/>
    <property type="match status" value="1"/>
</dbReference>
<dbReference type="InterPro" id="IPR058245">
    <property type="entry name" value="NreC/VraR/RcsB-like_REC"/>
</dbReference>
<organism evidence="8 9">
    <name type="scientific">Massilia yuzhufengensis</name>
    <dbReference type="NCBI Taxonomy" id="1164594"/>
    <lineage>
        <taxon>Bacteria</taxon>
        <taxon>Pseudomonadati</taxon>
        <taxon>Pseudomonadota</taxon>
        <taxon>Betaproteobacteria</taxon>
        <taxon>Burkholderiales</taxon>
        <taxon>Oxalobacteraceae</taxon>
        <taxon>Telluria group</taxon>
        <taxon>Massilia</taxon>
    </lineage>
</organism>
<dbReference type="EMBL" id="FOLD01000013">
    <property type="protein sequence ID" value="SFC97318.1"/>
    <property type="molecule type" value="Genomic_DNA"/>
</dbReference>
<dbReference type="PROSITE" id="PS50043">
    <property type="entry name" value="HTH_LUXR_2"/>
    <property type="match status" value="1"/>
</dbReference>
<feature type="domain" description="HTH luxR-type" evidence="6">
    <location>
        <begin position="142"/>
        <end position="207"/>
    </location>
</feature>
<sequence length="214" mass="23484">MIRIVIADDHTIMREGLKRILDGAPDIEIAGEATNGFEVLAQVRQGGFDLLLLDLSMPGRSGVDLIRQVRSEAPKLSILILTMHEEEQYAVRAIRAGAQGYLTKESAGTQLVGAIRKVASGRPYISTEVAEQLALNIMAPNEQLLHKQLSDREFEVFSHLVGGKSITEIANGLHLSVKTVSTHKTRIMQKMGMTSLSEMVQYAVAHRLLSPMKA</sequence>
<dbReference type="SUPFAM" id="SSF46894">
    <property type="entry name" value="C-terminal effector domain of the bipartite response regulators"/>
    <property type="match status" value="1"/>
</dbReference>
<dbReference type="Proteomes" id="UP000198639">
    <property type="component" value="Unassembled WGS sequence"/>
</dbReference>
<accession>A0A1I1NPA4</accession>
<dbReference type="CDD" id="cd17535">
    <property type="entry name" value="REC_NarL-like"/>
    <property type="match status" value="1"/>
</dbReference>
<dbReference type="InterPro" id="IPR011006">
    <property type="entry name" value="CheY-like_superfamily"/>
</dbReference>
<dbReference type="InterPro" id="IPR000792">
    <property type="entry name" value="Tscrpt_reg_LuxR_C"/>
</dbReference>
<dbReference type="SMART" id="SM00448">
    <property type="entry name" value="REC"/>
    <property type="match status" value="1"/>
</dbReference>
<evidence type="ECO:0000313" key="8">
    <source>
        <dbReference type="EMBL" id="SFC97318.1"/>
    </source>
</evidence>
<dbReference type="CDD" id="cd06170">
    <property type="entry name" value="LuxR_C_like"/>
    <property type="match status" value="1"/>
</dbReference>
<evidence type="ECO:0000313" key="9">
    <source>
        <dbReference type="Proteomes" id="UP000198639"/>
    </source>
</evidence>
<feature type="modified residue" description="4-aspartylphosphate" evidence="5">
    <location>
        <position position="54"/>
    </location>
</feature>
<keyword evidence="2" id="KW-0805">Transcription regulation</keyword>
<gene>
    <name evidence="8" type="ORF">SAMN05216204_11389</name>
</gene>
<evidence type="ECO:0000256" key="4">
    <source>
        <dbReference type="ARBA" id="ARBA00023163"/>
    </source>
</evidence>
<dbReference type="InterPro" id="IPR016032">
    <property type="entry name" value="Sig_transdc_resp-reg_C-effctor"/>
</dbReference>
<dbReference type="OrthoDB" id="9780593at2"/>
<evidence type="ECO:0000259" key="7">
    <source>
        <dbReference type="PROSITE" id="PS50110"/>
    </source>
</evidence>
<dbReference type="Gene3D" id="3.40.50.2300">
    <property type="match status" value="1"/>
</dbReference>
<keyword evidence="9" id="KW-1185">Reference proteome</keyword>
<evidence type="ECO:0000256" key="3">
    <source>
        <dbReference type="ARBA" id="ARBA00023125"/>
    </source>
</evidence>
<proteinExistence type="predicted"/>
<evidence type="ECO:0000259" key="6">
    <source>
        <dbReference type="PROSITE" id="PS50043"/>
    </source>
</evidence>
<dbReference type="InterPro" id="IPR001789">
    <property type="entry name" value="Sig_transdc_resp-reg_receiver"/>
</dbReference>
<keyword evidence="1 5" id="KW-0597">Phosphoprotein</keyword>
<dbReference type="Pfam" id="PF00072">
    <property type="entry name" value="Response_reg"/>
    <property type="match status" value="1"/>
</dbReference>
<dbReference type="InterPro" id="IPR039420">
    <property type="entry name" value="WalR-like"/>
</dbReference>
<name>A0A1I1NPA4_9BURK</name>
<dbReference type="PROSITE" id="PS50110">
    <property type="entry name" value="RESPONSE_REGULATORY"/>
    <property type="match status" value="1"/>
</dbReference>
<evidence type="ECO:0000256" key="5">
    <source>
        <dbReference type="PROSITE-ProRule" id="PRU00169"/>
    </source>
</evidence>
<dbReference type="GO" id="GO:0000160">
    <property type="term" value="P:phosphorelay signal transduction system"/>
    <property type="evidence" value="ECO:0007669"/>
    <property type="project" value="InterPro"/>
</dbReference>
<keyword evidence="3" id="KW-0238">DNA-binding</keyword>
<dbReference type="SMART" id="SM00421">
    <property type="entry name" value="HTH_LUXR"/>
    <property type="match status" value="1"/>
</dbReference>
<dbReference type="PRINTS" id="PR00038">
    <property type="entry name" value="HTHLUXR"/>
</dbReference>
<dbReference type="GO" id="GO:0003677">
    <property type="term" value="F:DNA binding"/>
    <property type="evidence" value="ECO:0007669"/>
    <property type="project" value="UniProtKB-KW"/>
</dbReference>
<protein>
    <submittedName>
        <fullName evidence="8">Two component transcriptional regulator, LuxR family</fullName>
    </submittedName>
</protein>
<evidence type="ECO:0000256" key="2">
    <source>
        <dbReference type="ARBA" id="ARBA00023015"/>
    </source>
</evidence>
<dbReference type="STRING" id="1164594.SAMN05216204_11389"/>
<reference evidence="9" key="1">
    <citation type="submission" date="2016-10" db="EMBL/GenBank/DDBJ databases">
        <authorList>
            <person name="Varghese N."/>
            <person name="Submissions S."/>
        </authorList>
    </citation>
    <scope>NUCLEOTIDE SEQUENCE [LARGE SCALE GENOMIC DNA]</scope>
    <source>
        <strain evidence="9">CGMCC 1.12041</strain>
    </source>
</reference>
<dbReference type="Pfam" id="PF00196">
    <property type="entry name" value="GerE"/>
    <property type="match status" value="1"/>
</dbReference>
<feature type="domain" description="Response regulatory" evidence="7">
    <location>
        <begin position="3"/>
        <end position="119"/>
    </location>
</feature>
<keyword evidence="4" id="KW-0804">Transcription</keyword>